<dbReference type="SUPFAM" id="SSF52151">
    <property type="entry name" value="FabD/lysophospholipase-like"/>
    <property type="match status" value="2"/>
</dbReference>
<dbReference type="InterPro" id="IPR020806">
    <property type="entry name" value="PKS_PP-bd"/>
</dbReference>
<feature type="domain" description="Ketosynthase family 3 (KS3)" evidence="9">
    <location>
        <begin position="33"/>
        <end position="459"/>
    </location>
</feature>
<organism evidence="10 11">
    <name type="scientific">Streptomyces mutomycini</name>
    <dbReference type="NCBI Taxonomy" id="284036"/>
    <lineage>
        <taxon>Bacteria</taxon>
        <taxon>Bacillati</taxon>
        <taxon>Actinomycetota</taxon>
        <taxon>Actinomycetes</taxon>
        <taxon>Kitasatosporales</taxon>
        <taxon>Streptomycetaceae</taxon>
        <taxon>Streptomyces</taxon>
    </lineage>
</organism>
<dbReference type="EMBL" id="JBHSKI010000031">
    <property type="protein sequence ID" value="MFC5174993.1"/>
    <property type="molecule type" value="Genomic_DNA"/>
</dbReference>
<evidence type="ECO:0000259" key="9">
    <source>
        <dbReference type="PROSITE" id="PS52004"/>
    </source>
</evidence>
<dbReference type="SMART" id="SM01294">
    <property type="entry name" value="PKS_PP_betabranch"/>
    <property type="match status" value="1"/>
</dbReference>
<dbReference type="InterPro" id="IPR036299">
    <property type="entry name" value="Polyketide_synth_docking_sf"/>
</dbReference>
<dbReference type="InterPro" id="IPR041618">
    <property type="entry name" value="PKS_DE"/>
</dbReference>
<evidence type="ECO:0000256" key="7">
    <source>
        <dbReference type="ARBA" id="ARBA00023315"/>
    </source>
</evidence>
<dbReference type="PROSITE" id="PS50075">
    <property type="entry name" value="CARRIER"/>
    <property type="match status" value="1"/>
</dbReference>
<accession>A0ABW0BCL7</accession>
<dbReference type="NCBIfam" id="NF045894">
    <property type="entry name" value="PKS_plus_SDR"/>
    <property type="match status" value="1"/>
</dbReference>
<dbReference type="InterPro" id="IPR016039">
    <property type="entry name" value="Thiolase-like"/>
</dbReference>
<dbReference type="Gene3D" id="1.10.1200.10">
    <property type="entry name" value="ACP-like"/>
    <property type="match status" value="1"/>
</dbReference>
<dbReference type="InterPro" id="IPR036736">
    <property type="entry name" value="ACP-like_sf"/>
</dbReference>
<keyword evidence="5" id="KW-0045">Antibiotic biosynthesis</keyword>
<dbReference type="InterPro" id="IPR050091">
    <property type="entry name" value="PKS_NRPS_Biosynth_Enz"/>
</dbReference>
<keyword evidence="4" id="KW-0808">Transferase</keyword>
<comment type="cofactor">
    <cofactor evidence="1">
        <name>pantetheine 4'-phosphate</name>
        <dbReference type="ChEBI" id="CHEBI:47942"/>
    </cofactor>
</comment>
<dbReference type="Pfam" id="PF16197">
    <property type="entry name" value="KAsynt_C_assoc"/>
    <property type="match status" value="2"/>
</dbReference>
<dbReference type="Pfam" id="PF02801">
    <property type="entry name" value="Ketoacyl-synt_C"/>
    <property type="match status" value="2"/>
</dbReference>
<protein>
    <submittedName>
        <fullName evidence="10">Type I polyketide synthase</fullName>
    </submittedName>
</protein>
<dbReference type="InterPro" id="IPR001227">
    <property type="entry name" value="Ac_transferase_dom_sf"/>
</dbReference>
<feature type="domain" description="Ketosynthase family 3 (KS3)" evidence="9">
    <location>
        <begin position="1595"/>
        <end position="2023"/>
    </location>
</feature>
<dbReference type="Gene3D" id="3.40.50.720">
    <property type="entry name" value="NAD(P)-binding Rossmann-like Domain"/>
    <property type="match status" value="1"/>
</dbReference>
<dbReference type="SUPFAM" id="SSF101173">
    <property type="entry name" value="Docking domain B of the erythromycin polyketide synthase (DEBS)"/>
    <property type="match status" value="1"/>
</dbReference>
<comment type="caution">
    <text evidence="10">The sequence shown here is derived from an EMBL/GenBank/DDBJ whole genome shotgun (WGS) entry which is preliminary data.</text>
</comment>
<dbReference type="SUPFAM" id="SSF55048">
    <property type="entry name" value="Probable ACP-binding domain of malonyl-CoA ACP transacylase"/>
    <property type="match status" value="2"/>
</dbReference>
<dbReference type="PROSITE" id="PS00606">
    <property type="entry name" value="KS3_1"/>
    <property type="match status" value="2"/>
</dbReference>
<evidence type="ECO:0000256" key="5">
    <source>
        <dbReference type="ARBA" id="ARBA00023194"/>
    </source>
</evidence>
<dbReference type="SMART" id="SM00827">
    <property type="entry name" value="PKS_AT"/>
    <property type="match status" value="2"/>
</dbReference>
<evidence type="ECO:0000256" key="3">
    <source>
        <dbReference type="ARBA" id="ARBA00022553"/>
    </source>
</evidence>
<dbReference type="InterPro" id="IPR018201">
    <property type="entry name" value="Ketoacyl_synth_AS"/>
</dbReference>
<dbReference type="InterPro" id="IPR032821">
    <property type="entry name" value="PKS_assoc"/>
</dbReference>
<dbReference type="InterPro" id="IPR057326">
    <property type="entry name" value="KR_dom"/>
</dbReference>
<dbReference type="SUPFAM" id="SSF53901">
    <property type="entry name" value="Thiolase-like"/>
    <property type="match status" value="2"/>
</dbReference>
<dbReference type="Pfam" id="PF08659">
    <property type="entry name" value="KR"/>
    <property type="match status" value="1"/>
</dbReference>
<dbReference type="SMART" id="SM00823">
    <property type="entry name" value="PKS_PP"/>
    <property type="match status" value="1"/>
</dbReference>
<gene>
    <name evidence="10" type="ORF">ACFPRK_31160</name>
</gene>
<reference evidence="11" key="1">
    <citation type="journal article" date="2019" name="Int. J. Syst. Evol. Microbiol.">
        <title>The Global Catalogue of Microorganisms (GCM) 10K type strain sequencing project: providing services to taxonomists for standard genome sequencing and annotation.</title>
        <authorList>
            <consortium name="The Broad Institute Genomics Platform"/>
            <consortium name="The Broad Institute Genome Sequencing Center for Infectious Disease"/>
            <person name="Wu L."/>
            <person name="Ma J."/>
        </authorList>
    </citation>
    <scope>NUCLEOTIDE SEQUENCE [LARGE SCALE GENOMIC DNA]</scope>
    <source>
        <strain evidence="11">CGMCC 4.1721</strain>
    </source>
</reference>
<dbReference type="InterPro" id="IPR006162">
    <property type="entry name" value="Ppantetheine_attach_site"/>
</dbReference>
<dbReference type="InterPro" id="IPR016035">
    <property type="entry name" value="Acyl_Trfase/lysoPLipase"/>
</dbReference>
<dbReference type="SMART" id="SM00822">
    <property type="entry name" value="PKS_KR"/>
    <property type="match status" value="1"/>
</dbReference>
<dbReference type="InterPro" id="IPR014031">
    <property type="entry name" value="Ketoacyl_synth_C"/>
</dbReference>
<evidence type="ECO:0000256" key="4">
    <source>
        <dbReference type="ARBA" id="ARBA00022679"/>
    </source>
</evidence>
<dbReference type="CDD" id="cd08952">
    <property type="entry name" value="KR_1_SDR_x"/>
    <property type="match status" value="1"/>
</dbReference>
<dbReference type="InterPro" id="IPR020841">
    <property type="entry name" value="PKS_Beta-ketoAc_synthase_dom"/>
</dbReference>
<dbReference type="InterPro" id="IPR036291">
    <property type="entry name" value="NAD(P)-bd_dom_sf"/>
</dbReference>
<dbReference type="Proteomes" id="UP001596208">
    <property type="component" value="Unassembled WGS sequence"/>
</dbReference>
<dbReference type="Pfam" id="PF18369">
    <property type="entry name" value="PKS_DE"/>
    <property type="match status" value="1"/>
</dbReference>
<feature type="non-terminal residue" evidence="10">
    <location>
        <position position="2505"/>
    </location>
</feature>
<sequence length="2505" mass="262984">MANEDKLREYLRRVTAELHETGERLRSVEERDSEPIAIVAMSCRYPGDVRSPDELWELAASGGDGITGFPTDRGWDIEALYDPEMKRPGTSYTREGGFLHDAGDFDPEPFKISPHEALAMDPQQRLLLEASWEAFESAGIDPLSLRGSRTGVFAGVMYHNHAASVGAVPEGVDGYLGTGTASSVVTGRVSYTLGLEGPAVTVDTACSSSLVALHLAVQSLRSGECTMAIAGGVTVMTTPATFIDFSRQRGLAADGRCKAFSAAADGTGWGEGVGVLLVERLSDARRNGHEVLAVVRGSAVNQDGASNGLTAPNGPSQQRVIRQALAGAGLTAAQVDAVEAHGTGTTLGDPIEAQALIATYGQERTDDRPLWLGSLKSNIGHTQAAAGVAGVIKMVMAMRHGVLPRTLHVDEPSRHVDWSAGRVELLAEQVAWPETGEPRRAGVSSFGISGTNAHVILEHVALDSRPDPGPADAPRADARTLLTTGTAPWVLSGKSPEAVAAQAARLLAHLETRNGGGPAPADVGWSLATTRASLEHRVALVAEDHDGFLTALRSLAHVGSAAGAVRGTASRRVKPVFVFPGQGAQWTGMAAGLVESSPVFAERLAECGEALAPYTDWSLLDVVRRVEGAPSSDRADVMQLVLWAVMVSLAELWRSCGVEPAAVIGHSQGEITAATVAGALSLPDAARLVARRREVTMPLSGKGGMVSVPRPVEWVREQVRQFGTRLSVAAVNGPTSVVVSGDLDALDAFVSACAAEEVRTRRIAMDYASHSAQIESIRAELADALRGLAPRSAAVPFYSTLTGGLIDTAGLDADYWYRNLRSMVEFEAATAAALADGHTVFIEVSPHSVLTAGLQEIFDAADGDAVALGTLRRGEDEPRRFMTSLATAYANGVEPDWRAVFAGTGARRVDLPTYAFQHRRYWLELPGTPDTDRPGTAPEDDAFWAAVDGADLAALTRTLAVDTEQSFAAALPALSAWRRQRTALSTVDSWRYRVVWQRIAERPTAHRPTGTFLVALPATTAADPTAADPYLEECLDALAPADVVAVRVAPGSDREALAALIRTALDDGPDTAVAGVLSLLALDARTHPQAEAVPAGLAHTVAFVQALSDTAVQAPLWIATRGAVSVGRADHVTAPAQALLWGLGGVIGAERPESWGGLLDLPANLDRRAAHRLRTTLAARDLEENQLAIRATGVHGRRLVPAPRPPRTPASDEWRCSRGTVLITGGTGALGAHTARWFAEKGAEHLLLVGRRGAEAPGAEDLAAELTALGSKVTLAACDAGDRSALASLLDSIPAELPLTAVVHSAALLDDSLLDTLSVGRLDRALHAKSRAATNLHELTRDLDLSAFVLFSSVAGLLGGAGQGNYAPANAFLDALAHHRRAEGLTAVAIQWGHWHGRGLGAAQEERFARSGVGSMDPELALLALQQALEDDETTLAVADVRWDLAAGQHATRRPNPLLRELSYAHETGQGAAGPAEQAPVQQSALADRLRTMPAQDGRRLVLDLVREEAAALLGHGSRDAVPADRAFLDLGFSSISAVELRNRLDAATGLSLPTTLVYDYPSSTALARHLHSRLRPSEVSGSPASPEIPQADVDDPIAIVGMSCRFPGGVTSPEQLWDLLALGADGISTLPENRGWDLGSLHDPGADSTGIGTSVTREGGFLHEAADFDAEFFGISPREALAMDPQQRLLLEASWEVLERAGIDPSALVGSSTGVFAGTNGQDYAHLMSGAGESVAGYGATGSSASVLSGRVSYTLGLEGPAVTVDTACSSSLVALHWAIQALRSGECSLALAGGVTVMSTPGAFVEFSRQGGLAPDGRCKAFAEAADGTAWGEGVGVLLVERLSDARRNGHDVLAVVRGSAVNQDGASNGLTAPNGPSQQRVINQALANAGLTPNQVDVVEAHGTGTKLGDPIEAQALLATYGQGRSEVRPLLLGSIKSNIGHTQAAAGVAGVIKMVMAMRHGVLPQTLHVDGPSSQVDWSAGAVELLRDCVDWPETGEARRAAVSSFGISGTNAHVILEQPSGTAVADAAGLAVPSVPVVPWVVSAKTSEALVAQVERLSEFAADRNPVDVGFSLATTRAVLDHRAVLIGDRTVSGAVTQGRTGVLFSGQGAQRSGMGRELYESYPVFADAFDAVCAELDRHLDQPIRGVVFEGGELLDQTQFTQAGLFALEVALYRLVSAWGVKPDYLLGHSIGELSAAHVAGVLSLEDAAKLVAARGRLMQALPAGGAMVSLQAAEDEVLPLLTEGVSIAALNGPSSTVVSGDEDAVLAIAAHFQAEGRKAKRLRVSHAFHSSRMDAMLDEFRAVAETLTFHQPTIGIVSNVSGRLESGEEICSADYWVRHVREAVRFLDGMRSLRDQGVTTYLELGPDGVLSAMGQDCVEESAFVPVLRKDREEALALVTALAELHVRGSVVDWAAYFAGTGARRVDLPTYAFQRQRYWPENATAHPAVKDARSAPDSWRYRVVWKSVGGVVAESLSGGWLVVCAAGGVDGPVVAGLVA</sequence>
<dbReference type="CDD" id="cd00833">
    <property type="entry name" value="PKS"/>
    <property type="match status" value="2"/>
</dbReference>
<dbReference type="InterPro" id="IPR014030">
    <property type="entry name" value="Ketoacyl_synth_N"/>
</dbReference>
<dbReference type="SUPFAM" id="SSF47336">
    <property type="entry name" value="ACP-like"/>
    <property type="match status" value="1"/>
</dbReference>
<dbReference type="Gene3D" id="3.40.47.10">
    <property type="match status" value="2"/>
</dbReference>
<keyword evidence="2" id="KW-0596">Phosphopantetheine</keyword>
<dbReference type="Pfam" id="PF08990">
    <property type="entry name" value="Docking"/>
    <property type="match status" value="1"/>
</dbReference>
<dbReference type="Pfam" id="PF00109">
    <property type="entry name" value="ketoacyl-synt"/>
    <property type="match status" value="2"/>
</dbReference>
<dbReference type="Gene3D" id="3.40.366.10">
    <property type="entry name" value="Malonyl-Coenzyme A Acyl Carrier Protein, domain 2"/>
    <property type="match status" value="2"/>
</dbReference>
<dbReference type="InterPro" id="IPR009081">
    <property type="entry name" value="PP-bd_ACP"/>
</dbReference>
<dbReference type="InterPro" id="IPR016036">
    <property type="entry name" value="Malonyl_transacylase_ACP-bd"/>
</dbReference>
<dbReference type="SUPFAM" id="SSF51735">
    <property type="entry name" value="NAD(P)-binding Rossmann-fold domains"/>
    <property type="match status" value="2"/>
</dbReference>
<keyword evidence="7" id="KW-0012">Acyltransferase</keyword>
<dbReference type="Gene3D" id="3.30.70.3290">
    <property type="match status" value="2"/>
</dbReference>
<name>A0ABW0BCL7_9ACTN</name>
<evidence type="ECO:0000313" key="10">
    <source>
        <dbReference type="EMBL" id="MFC5174993.1"/>
    </source>
</evidence>
<keyword evidence="6" id="KW-0511">Multifunctional enzyme</keyword>
<evidence type="ECO:0000259" key="8">
    <source>
        <dbReference type="PROSITE" id="PS50075"/>
    </source>
</evidence>
<proteinExistence type="predicted"/>
<dbReference type="InterPro" id="IPR013968">
    <property type="entry name" value="PKS_KR"/>
</dbReference>
<evidence type="ECO:0000313" key="11">
    <source>
        <dbReference type="Proteomes" id="UP001596208"/>
    </source>
</evidence>
<dbReference type="InterPro" id="IPR014043">
    <property type="entry name" value="Acyl_transferase_dom"/>
</dbReference>
<evidence type="ECO:0000256" key="6">
    <source>
        <dbReference type="ARBA" id="ARBA00023268"/>
    </source>
</evidence>
<evidence type="ECO:0000256" key="2">
    <source>
        <dbReference type="ARBA" id="ARBA00022450"/>
    </source>
</evidence>
<dbReference type="InterPro" id="IPR015083">
    <property type="entry name" value="NorB/c/GfsB-D-like_docking"/>
</dbReference>
<dbReference type="Gene3D" id="6.10.140.1830">
    <property type="match status" value="1"/>
</dbReference>
<keyword evidence="11" id="KW-1185">Reference proteome</keyword>
<dbReference type="PROSITE" id="PS52004">
    <property type="entry name" value="KS3_2"/>
    <property type="match status" value="2"/>
</dbReference>
<dbReference type="PANTHER" id="PTHR43775">
    <property type="entry name" value="FATTY ACID SYNTHASE"/>
    <property type="match status" value="1"/>
</dbReference>
<evidence type="ECO:0000256" key="1">
    <source>
        <dbReference type="ARBA" id="ARBA00001957"/>
    </source>
</evidence>
<keyword evidence="3" id="KW-0597">Phosphoprotein</keyword>
<dbReference type="Pfam" id="PF00550">
    <property type="entry name" value="PP-binding"/>
    <property type="match status" value="1"/>
</dbReference>
<dbReference type="Pfam" id="PF00698">
    <property type="entry name" value="Acyl_transf_1"/>
    <property type="match status" value="2"/>
</dbReference>
<dbReference type="SMART" id="SM00825">
    <property type="entry name" value="PKS_KS"/>
    <property type="match status" value="2"/>
</dbReference>
<feature type="domain" description="Carrier" evidence="8">
    <location>
        <begin position="1500"/>
        <end position="1575"/>
    </location>
</feature>
<dbReference type="PANTHER" id="PTHR43775:SF51">
    <property type="entry name" value="INACTIVE PHENOLPHTHIOCEROL SYNTHESIS POLYKETIDE SYNTHASE TYPE I PKS1-RELATED"/>
    <property type="match status" value="1"/>
</dbReference>
<dbReference type="PROSITE" id="PS00012">
    <property type="entry name" value="PHOSPHOPANTETHEINE"/>
    <property type="match status" value="1"/>
</dbReference>